<evidence type="ECO:0000256" key="1">
    <source>
        <dbReference type="SAM" id="MobiDB-lite"/>
    </source>
</evidence>
<gene>
    <name evidence="4" type="ORF">SteCoe_33249</name>
</gene>
<keyword evidence="2" id="KW-0812">Transmembrane</keyword>
<evidence type="ECO:0000256" key="3">
    <source>
        <dbReference type="SAM" id="SignalP"/>
    </source>
</evidence>
<feature type="compositionally biased region" description="Basic and acidic residues" evidence="1">
    <location>
        <begin position="3551"/>
        <end position="3563"/>
    </location>
</feature>
<feature type="transmembrane region" description="Helical" evidence="2">
    <location>
        <begin position="3471"/>
        <end position="3496"/>
    </location>
</feature>
<keyword evidence="5" id="KW-1185">Reference proteome</keyword>
<feature type="region of interest" description="Disordered" evidence="1">
    <location>
        <begin position="3540"/>
        <end position="3569"/>
    </location>
</feature>
<feature type="transmembrane region" description="Helical" evidence="2">
    <location>
        <begin position="3397"/>
        <end position="3421"/>
    </location>
</feature>
<name>A0A1R2AXA0_9CILI</name>
<keyword evidence="2" id="KW-0472">Membrane</keyword>
<evidence type="ECO:0008006" key="6">
    <source>
        <dbReference type="Google" id="ProtNLM"/>
    </source>
</evidence>
<comment type="caution">
    <text evidence="4">The sequence shown here is derived from an EMBL/GenBank/DDBJ whole genome shotgun (WGS) entry which is preliminary data.</text>
</comment>
<evidence type="ECO:0000313" key="4">
    <source>
        <dbReference type="EMBL" id="OMJ69112.1"/>
    </source>
</evidence>
<keyword evidence="2" id="KW-1133">Transmembrane helix</keyword>
<reference evidence="4 5" key="1">
    <citation type="submission" date="2016-11" db="EMBL/GenBank/DDBJ databases">
        <title>The macronuclear genome of Stentor coeruleus: a giant cell with tiny introns.</title>
        <authorList>
            <person name="Slabodnick M."/>
            <person name="Ruby J.G."/>
            <person name="Reiff S.B."/>
            <person name="Swart E.C."/>
            <person name="Gosai S."/>
            <person name="Prabakaran S."/>
            <person name="Witkowska E."/>
            <person name="Larue G.E."/>
            <person name="Fisher S."/>
            <person name="Freeman R.M."/>
            <person name="Gunawardena J."/>
            <person name="Chu W."/>
            <person name="Stover N.A."/>
            <person name="Gregory B.D."/>
            <person name="Nowacki M."/>
            <person name="Derisi J."/>
            <person name="Roy S.W."/>
            <person name="Marshall W.F."/>
            <person name="Sood P."/>
        </authorList>
    </citation>
    <scope>NUCLEOTIDE SEQUENCE [LARGE SCALE GENOMIC DNA]</scope>
    <source>
        <strain evidence="4">WM001</strain>
    </source>
</reference>
<organism evidence="4 5">
    <name type="scientific">Stentor coeruleus</name>
    <dbReference type="NCBI Taxonomy" id="5963"/>
    <lineage>
        <taxon>Eukaryota</taxon>
        <taxon>Sar</taxon>
        <taxon>Alveolata</taxon>
        <taxon>Ciliophora</taxon>
        <taxon>Postciliodesmatophora</taxon>
        <taxon>Heterotrichea</taxon>
        <taxon>Heterotrichida</taxon>
        <taxon>Stentoridae</taxon>
        <taxon>Stentor</taxon>
    </lineage>
</organism>
<dbReference type="Proteomes" id="UP000187209">
    <property type="component" value="Unassembled WGS sequence"/>
</dbReference>
<feature type="chain" id="PRO_5012277583" description="Ig-like domain-containing protein" evidence="3">
    <location>
        <begin position="19"/>
        <end position="3578"/>
    </location>
</feature>
<proteinExistence type="predicted"/>
<feature type="transmembrane region" description="Helical" evidence="2">
    <location>
        <begin position="3345"/>
        <end position="3364"/>
    </location>
</feature>
<keyword evidence="3" id="KW-0732">Signal</keyword>
<sequence>MGPLNFLLLVSFGQLAQAVCYAEYSPSAPSVYTLVSVEAISSYSTGHFTTNVDSSFEFISSSEIIDFPQTGISDFDIYYKKSELITSKIECGTDLINLVESDTDTFAPKSIVAVLSNVANGLMTTSYQVTGSFTNQDGTPVTVYNGLTVTLKLLSSSVDVTANSLLGTTTTTTSGGSFSFSGLQVKNGGTFQFQAALDTFSGLSNSFIINDHQITTVSFKSPLTFDAYKDYDFDIMILDENGDIFTISSTISLSLSDSSTIGGYSKGTTTSGSYSFSGIYFQTSGSVTLSFIVETSNLIDKKTIEEIITINKASLSFQSFTFSTIGSQQTVTIDIKDYSGDLVTAAASFTCTLTLLNLGQTSINLVNGGSASSSSSKCTYQDVRITNSGTYTLKATVAEAAVNSYTSGEFPVTSSIVSITIKPSTEYLSYITYFLYSFDILLYGEGNFEYLEDATIELTVDGGVALGGATSSSTKTGSLTLNNIYFKNSGTRTITASAKASDDNTWSDVTGTLTKEVSNLKIQIQTFEAFSNIGDISDISIKFTNSDGDLRTAAEEIDCNIELKNSDGSTLTLVNLEIDSIISNTKSQTSVSGQCTFSRVRIIRSGSYAIYFSSDNTGTETDTTDSFPISSSVTTVEIKSTDSITSFTTYFIYSFTVGIFGEGGFNYLESCDVTLSLANSITIYGYSPRESIVDGTVTFEGIYFDTSGSLSLKATVSSVDSSELSLTVAEININLDNTIALSTIASRQDLTFSFVDDNGNIRTSDKEFSCIAELYNSLNVLSNTYLEATITPVSSGGICCITNARIKVSGTNFYLMLHSSDSSVKEVSSTPFSITSSLQSMTFTLANGPYTVYFTYQLTVNVFGEGSFSYLEDVTIALIMDDNSEIGDYTEASTSDGTHQFNIYFTSTVSKVLKITATQASDSKNTLDKTADLSLDVLNVNIDFTSISTISDLTVVTATIADDASLTEAVNGNYHCVLTLQDYSTELDNDSISGTLEVDDINGVCTFNDIRVTRSGSYRFKVQISMTNVNLLGVSEKVTVTSSVKTVTISVVNTTPSIYFDFDVSVSIKVEGDYDFLEPCTITIIADDYSTIENPSFDTNTGSATMTIYVKSTTLASIVAVVSGVISNTVPITPTPLKFTLDATVGSVNTNPDSSDDSFELEVNVRNIDDEIESKNYNSGSYSFTITLAAESTSYSGTTILYSDTAYSNGIFSSQTSSGTKTLSGLKILSSGDFTVTVSSTFSPTITTAFLSFSIINSIKKVTLSSLEPSPTSNIDFSVKIKALGDDDNPFILGSDFSIFNGLNNIGACTLDSDGVCTTQINFAAKGTFTIEANSADTSATDSIDVIVSNMVIKINEALEETYTSDNILSLSVTTYDCTGVNLVTTEADTCEITISLSDEVNFSGTVLFGTLTGPLNNGVATFNDIKILSSGEFNIYFTSACDYIDNIKSNTRITVTNSIKTITLSLAEEATIYFLFNADVTILGDDDNNYLAECHLTLSIDNDHFIGESTTMTTTGEASFSIYFESIAAKVLKASCSEDKEIADSKTITILKEIIKVNPSKLPETGLDTFSVTVTIWDNQGAIKISESQDTNNYEITLRLYCVDDSDYRDEFFNIEDSTLTIDAGTVTFSNLNVWKTGNYIIKATASSDNIENGESNEFSVIVYIFKMNIDYPELIYSFFDFSLKVTLFGPNDEVYSDSTEVIIENENLQGVLSIKDTTILSTGVINFDNIHFINYRDITIKVSGITNDHEDYKTFTISVIPSIIILTLDSNINRRLTDSTESFSLTASVYNFEDGELSSYTNTILLSIEPVSTLDFYSGTKLDGEISFDTNLGSCSFKNIRILSFGKFRFKASSSGLISGYTTEEITIENAIKSILITYNSEEDIIRDIQFEVEISIIGEDDNLYIGSVEIELDQTPYWSFNGLETYTNDIGSKKIQVTPLRSGPISITISVTDLLGNPFSKTLDLVSHKAAIEVIFNEIPADSLAEFTITIYAYDDVGVLTNSQLLSNLALTCKVDSSCSGFGITGITKGEFTIPSSGFITYQGCKILSSGDLILTISANDYISSEISFTSFKNYIKSINIDSLTSNPSVNFLVSLTVTLIGDDDLRFILPATVELSELNNYSFTGDISLLSTTGQTIHNIRFTNAKTYNIKAGSTINSQIGQLSVVVNKGIIKLILPGDPYYDSKEFIVSAEVYDNSGTILESGFGIYTFTLFTEPAVVLASNSLKTTAGKGSLSILINKTGTYTVNIKNSDFIDAITNSITIKEGIKAITTTAKLEQGISTLFELPLKITNQNGANFIRETVLNISCDAADLHGESLSITTSNSTASFWIYFTTVGTKKCTVQSSYTVSVSFTFTIISTKVNTDFLCNIGITANRCYKCKDAAKKSSNETCTCGGNSYYDNSTSLCVCETGFEVDNGFCVKCGWYFKPEEITGYYAEDYKGIIMEFKKSVAQSKEGSCNSIVTVADSLKENFLSCSWLNPSKLIIAFSKIVNGEEFYMELDPSLVQYVKSGDCSKNVFELKILISNTKFPKKILISNTKYPKPTPSASITAPSSLSIGCDADMDIIIMTKNVNSDYTYKWSSKITPENSVLSDLISKQTTPSFSVSLKTFTVGEVDIHLVIESITFGTSSSSDTKITISGDKEIMAQMSVGNALSIKKSDTLPIKPAIINACGTTGPYTYEWSYTEDSTDDNFDFESFIAKQKKEDTILISPNDLNSGITYKFTVMIKSGDIEGSASIALQVNSNPIEIQFLRSSGSVGSSSDLSIAIQVIDPDDSTAVLEIEWSCLEGAESCVDTNSKDLLKDLDVNSFELIIPKDRLRNEALYSFIVKASANDKSTTGQIDMEINENIKGGVKIKPFQGPVNNELAVIIIPEVEAYPGIFFKWTFSPALEVSDIDITQSFMYIPPNSLKYSINYQLTLQMYEFGKEDSAATGFIVITRDAPPQCGSFTVTEGNDGKLKLEIVECSDNTSLVLAYQYGFINKRGTIIPLTIPLYTTPVELRVPNYVKTLELTVCDTMETCSSYTADVPDIQNSRQLDESDLLVSIAADIIDSDYIPSSIIYYAGIVTEEATYNYLFDVNFAYFAAEEFDSFTFNIFLSTMQALIESSYFTNTTVSDDILTNVTISLLDYITAYSNPITQDQADFIFNLLAPYISRIDFDTLKTIYEIVADSQMSNMLLNGNINYTDGVSTIFRYRNSGDGLRNTDIVAGNNLISFYNISGFNDTDVLDIYFTKFPQDYDFFEIIFYVTGSYESYALVLNSESNATTITVEDNVIAQIEGNYDNGTNYKCEYLDGNSWSSSGCNVEDVNENYAILTLMHLSTFRIKVDEGKNCDVGAGPIATMSVIIFLMIFLIIIFVLSDKKVDHPSVNNSFLLLYPLTSVFIQQAKSRRAVIVIQILTSEILMLTLIGAFHNYFDSPEDKTDNVFDNYYGFQLSRGAAAWALTQAFTIPIFILNAFILKGKPYYLITIPVCIFITVGCFCGLIVMTVFYCLGWTEYWIANWLIFLLFDIATLEFIYALVFSRFIKVNAYEAVSKDSSVKTPNDSQKDDLSTRRQPEVQEDSDDYEIIADQV</sequence>
<feature type="transmembrane region" description="Helical" evidence="2">
    <location>
        <begin position="3444"/>
        <end position="3464"/>
    </location>
</feature>
<accession>A0A1R2AXA0</accession>
<feature type="transmembrane region" description="Helical" evidence="2">
    <location>
        <begin position="3508"/>
        <end position="3527"/>
    </location>
</feature>
<dbReference type="EMBL" id="MPUH01001238">
    <property type="protein sequence ID" value="OMJ69112.1"/>
    <property type="molecule type" value="Genomic_DNA"/>
</dbReference>
<protein>
    <recommendedName>
        <fullName evidence="6">Ig-like domain-containing protein</fullName>
    </recommendedName>
</protein>
<evidence type="ECO:0000313" key="5">
    <source>
        <dbReference type="Proteomes" id="UP000187209"/>
    </source>
</evidence>
<evidence type="ECO:0000256" key="2">
    <source>
        <dbReference type="SAM" id="Phobius"/>
    </source>
</evidence>
<feature type="signal peptide" evidence="3">
    <location>
        <begin position="1"/>
        <end position="18"/>
    </location>
</feature>